<evidence type="ECO:0000256" key="6">
    <source>
        <dbReference type="ARBA" id="ARBA00023136"/>
    </source>
</evidence>
<feature type="transmembrane region" description="Helical" evidence="7">
    <location>
        <begin position="425"/>
        <end position="446"/>
    </location>
</feature>
<proteinExistence type="inferred from homology"/>
<dbReference type="HAMAP" id="MF_00862">
    <property type="entry name" value="DabB"/>
    <property type="match status" value="1"/>
</dbReference>
<dbReference type="GO" id="GO:0015990">
    <property type="term" value="P:electron transport coupled proton transport"/>
    <property type="evidence" value="ECO:0007669"/>
    <property type="project" value="TreeGrafter"/>
</dbReference>
<dbReference type="GO" id="GO:0042773">
    <property type="term" value="P:ATP synthesis coupled electron transport"/>
    <property type="evidence" value="ECO:0007669"/>
    <property type="project" value="InterPro"/>
</dbReference>
<reference evidence="10 11" key="1">
    <citation type="submission" date="2019-03" db="EMBL/GenBank/DDBJ databases">
        <title>Genomic Encyclopedia of Type Strains, Phase III (KMG-III): the genomes of soil and plant-associated and newly described type strains.</title>
        <authorList>
            <person name="Whitman W."/>
        </authorList>
    </citation>
    <scope>NUCLEOTIDE SEQUENCE [LARGE SCALE GENOMIC DNA]</scope>
    <source>
        <strain evidence="10 11">CECT 8446</strain>
    </source>
</reference>
<evidence type="ECO:0000313" key="11">
    <source>
        <dbReference type="Proteomes" id="UP000294535"/>
    </source>
</evidence>
<dbReference type="OrthoDB" id="9807568at2"/>
<feature type="transmembrane region" description="Helical" evidence="7">
    <location>
        <begin position="116"/>
        <end position="134"/>
    </location>
</feature>
<dbReference type="AlphaFoldDB" id="A0A4R6T6S4"/>
<comment type="subunit">
    <text evidence="7">Forms a complex with DabA.</text>
</comment>
<evidence type="ECO:0000256" key="7">
    <source>
        <dbReference type="HAMAP-Rule" id="MF_00862"/>
    </source>
</evidence>
<comment type="caution">
    <text evidence="10">The sequence shown here is derived from an EMBL/GenBank/DDBJ whole genome shotgun (WGS) entry which is preliminary data.</text>
</comment>
<dbReference type="GO" id="GO:0005886">
    <property type="term" value="C:plasma membrane"/>
    <property type="evidence" value="ECO:0007669"/>
    <property type="project" value="UniProtKB-SubCell"/>
</dbReference>
<feature type="transmembrane region" description="Helical" evidence="7">
    <location>
        <begin position="179"/>
        <end position="201"/>
    </location>
</feature>
<protein>
    <recommendedName>
        <fullName evidence="7">Probable inorganic carbon transporter subunit DabB</fullName>
    </recommendedName>
</protein>
<feature type="transmembrane region" description="Helical" evidence="7">
    <location>
        <begin position="278"/>
        <end position="299"/>
    </location>
</feature>
<organism evidence="10 11">
    <name type="scientific">Algoriphagus boseongensis</name>
    <dbReference type="NCBI Taxonomy" id="1442587"/>
    <lineage>
        <taxon>Bacteria</taxon>
        <taxon>Pseudomonadati</taxon>
        <taxon>Bacteroidota</taxon>
        <taxon>Cytophagia</taxon>
        <taxon>Cytophagales</taxon>
        <taxon>Cyclobacteriaceae</taxon>
        <taxon>Algoriphagus</taxon>
    </lineage>
</organism>
<evidence type="ECO:0000256" key="5">
    <source>
        <dbReference type="ARBA" id="ARBA00022989"/>
    </source>
</evidence>
<dbReference type="RefSeq" id="WP_133551627.1">
    <property type="nucleotide sequence ID" value="NZ_SNYF01000005.1"/>
</dbReference>
<comment type="function">
    <text evidence="7">Part of an energy-coupled inorganic carbon pump.</text>
</comment>
<evidence type="ECO:0000313" key="10">
    <source>
        <dbReference type="EMBL" id="TDQ18311.1"/>
    </source>
</evidence>
<keyword evidence="11" id="KW-1185">Reference proteome</keyword>
<feature type="transmembrane region" description="Helical" evidence="7">
    <location>
        <begin position="399"/>
        <end position="419"/>
    </location>
</feature>
<feature type="transmembrane region" description="Helical" evidence="7">
    <location>
        <begin position="44"/>
        <end position="63"/>
    </location>
</feature>
<dbReference type="Pfam" id="PF00361">
    <property type="entry name" value="Proton_antipo_M"/>
    <property type="match status" value="1"/>
</dbReference>
<dbReference type="PANTHER" id="PTHR42829">
    <property type="entry name" value="NADH-UBIQUINONE OXIDOREDUCTASE CHAIN 5"/>
    <property type="match status" value="1"/>
</dbReference>
<dbReference type="InterPro" id="IPR003945">
    <property type="entry name" value="NU5C-like"/>
</dbReference>
<dbReference type="PANTHER" id="PTHR42829:SF1">
    <property type="entry name" value="INORGANIC CARBON TRANSPORTER SUBUNIT DABB-RELATED"/>
    <property type="match status" value="1"/>
</dbReference>
<dbReference type="GO" id="GO:0003954">
    <property type="term" value="F:NADH dehydrogenase activity"/>
    <property type="evidence" value="ECO:0007669"/>
    <property type="project" value="TreeGrafter"/>
</dbReference>
<evidence type="ECO:0000256" key="3">
    <source>
        <dbReference type="ARBA" id="ARBA00022475"/>
    </source>
</evidence>
<feature type="domain" description="NADH:quinone oxidoreductase/Mrp antiporter transmembrane" evidence="9">
    <location>
        <begin position="133"/>
        <end position="355"/>
    </location>
</feature>
<dbReference type="InterPro" id="IPR046396">
    <property type="entry name" value="Transporter_DabB"/>
</dbReference>
<feature type="transmembrane region" description="Helical" evidence="7">
    <location>
        <begin position="140"/>
        <end position="158"/>
    </location>
</feature>
<comment type="similarity">
    <text evidence="7">Belongs to the inorganic carbon transporter (TC 9.A.2) DabB family.</text>
</comment>
<keyword evidence="6 7" id="KW-0472">Membrane</keyword>
<evidence type="ECO:0000256" key="2">
    <source>
        <dbReference type="ARBA" id="ARBA00022448"/>
    </source>
</evidence>
<dbReference type="Proteomes" id="UP000294535">
    <property type="component" value="Unassembled WGS sequence"/>
</dbReference>
<feature type="transmembrane region" description="Helical" evidence="7">
    <location>
        <begin position="320"/>
        <end position="341"/>
    </location>
</feature>
<dbReference type="EMBL" id="SNYF01000005">
    <property type="protein sequence ID" value="TDQ18311.1"/>
    <property type="molecule type" value="Genomic_DNA"/>
</dbReference>
<dbReference type="PRINTS" id="PR01434">
    <property type="entry name" value="NADHDHGNASE5"/>
</dbReference>
<keyword evidence="5 7" id="KW-1133">Transmembrane helix</keyword>
<feature type="transmembrane region" description="Helical" evidence="7">
    <location>
        <begin position="83"/>
        <end position="104"/>
    </location>
</feature>
<comment type="subcellular location">
    <subcellularLocation>
        <location evidence="7">Cell membrane</location>
        <topology evidence="7">Multi-pass membrane protein</topology>
    </subcellularLocation>
    <subcellularLocation>
        <location evidence="1">Endomembrane system</location>
        <topology evidence="1">Multi-pass membrane protein</topology>
    </subcellularLocation>
    <subcellularLocation>
        <location evidence="8">Membrane</location>
        <topology evidence="8">Multi-pass membrane protein</topology>
    </subcellularLocation>
</comment>
<keyword evidence="2 7" id="KW-0813">Transport</keyword>
<name>A0A4R6T6S4_9BACT</name>
<evidence type="ECO:0000256" key="8">
    <source>
        <dbReference type="RuleBase" id="RU000320"/>
    </source>
</evidence>
<dbReference type="InterPro" id="IPR001750">
    <property type="entry name" value="ND/Mrp_TM"/>
</dbReference>
<keyword evidence="4 7" id="KW-0812">Transmembrane</keyword>
<evidence type="ECO:0000256" key="1">
    <source>
        <dbReference type="ARBA" id="ARBA00004127"/>
    </source>
</evidence>
<gene>
    <name evidence="7" type="primary">dabB</name>
    <name evidence="10" type="ORF">DFQ04_0110</name>
</gene>
<sequence>MNLPSNPLAFLMLLAPAGYALTAVISWFYPGIRPKATLMASKLSAVWGILVSLGIATLLATTGSMESPLWGFEELGFSLRLDVLSVIIYSMISLLGYVILNFSINYLDGDSRQGVFLGRLAATLATVQILVISGNLALLGFTWILTSIFLHRLLVFYPERPLAKIAARKKFIVARLSDLTLLIAFGILYFLTGSGNLGAIFSSITTEFAQNPSGLVELATCLLALAAILKSAQFPTHGWLIEVMETPTPVSALLHAGLLNSGPFLIIRMAQIMEVSTYAPLILLGIGGLTAIIATIAYLTQTSIKTALGYSSVGHMGFSLMMSGLGLYSAALVHLVSHSFYKAHAFLSSGSAVQGIQKGKMQSKKYSPNPWQLAFGFILSLGLLGGIGYVFGIDPKQDWGLLFLGGIMILGVFQLLSSGLANSSIFPMVALLSAGLVGVFFILESFTHQLIASQIPAFAEPTTGRIILASGIILISGLVVIAQLLTLSKPNSPLRLAWAIHFRNGLYANAFFDRMVGGLRVPKSTYLLKNEPKWSENESKKKSFEDTLA</sequence>
<feature type="transmembrane region" description="Helical" evidence="7">
    <location>
        <begin position="466"/>
        <end position="485"/>
    </location>
</feature>
<keyword evidence="3 7" id="KW-1003">Cell membrane</keyword>
<accession>A0A4R6T6S4</accession>
<dbReference type="GO" id="GO:0008137">
    <property type="term" value="F:NADH dehydrogenase (ubiquinone) activity"/>
    <property type="evidence" value="ECO:0007669"/>
    <property type="project" value="InterPro"/>
</dbReference>
<dbReference type="GO" id="GO:0012505">
    <property type="term" value="C:endomembrane system"/>
    <property type="evidence" value="ECO:0007669"/>
    <property type="project" value="UniProtKB-SubCell"/>
</dbReference>
<evidence type="ECO:0000259" key="9">
    <source>
        <dbReference type="Pfam" id="PF00361"/>
    </source>
</evidence>
<evidence type="ECO:0000256" key="4">
    <source>
        <dbReference type="ARBA" id="ARBA00022692"/>
    </source>
</evidence>
<feature type="transmembrane region" description="Helical" evidence="7">
    <location>
        <begin position="12"/>
        <end position="32"/>
    </location>
</feature>
<feature type="transmembrane region" description="Helical" evidence="7">
    <location>
        <begin position="371"/>
        <end position="392"/>
    </location>
</feature>